<sequence length="108" mass="12334">MSFAIIHSDIEREWENLGGVMGLFFIIGDSCSLSEDLYVCKNSWEDEETKLNFKFIIALEHPGAFEQWSLCSTAHMEDCSLGLLHSFGFAILLLSSEYILMIRGYQSR</sequence>
<proteinExistence type="predicted"/>
<reference evidence="1" key="1">
    <citation type="journal article" date="2023" name="Plant J.">
        <title>Genome sequences and population genomics provide insights into the demographic history, inbreeding, and mutation load of two 'living fossil' tree species of Dipteronia.</title>
        <authorList>
            <person name="Feng Y."/>
            <person name="Comes H.P."/>
            <person name="Chen J."/>
            <person name="Zhu S."/>
            <person name="Lu R."/>
            <person name="Zhang X."/>
            <person name="Li P."/>
            <person name="Qiu J."/>
            <person name="Olsen K.M."/>
            <person name="Qiu Y."/>
        </authorList>
    </citation>
    <scope>NUCLEOTIDE SEQUENCE</scope>
    <source>
        <strain evidence="1">KIB01</strain>
    </source>
</reference>
<evidence type="ECO:0000313" key="1">
    <source>
        <dbReference type="EMBL" id="KAK2633840.1"/>
    </source>
</evidence>
<dbReference type="AlphaFoldDB" id="A0AAD9WKV7"/>
<gene>
    <name evidence="1" type="ORF">Ddye_028632</name>
</gene>
<dbReference type="EMBL" id="JANJYI010000009">
    <property type="protein sequence ID" value="KAK2633840.1"/>
    <property type="molecule type" value="Genomic_DNA"/>
</dbReference>
<accession>A0AAD9WKV7</accession>
<evidence type="ECO:0000313" key="2">
    <source>
        <dbReference type="Proteomes" id="UP001280121"/>
    </source>
</evidence>
<organism evidence="1 2">
    <name type="scientific">Dipteronia dyeriana</name>
    <dbReference type="NCBI Taxonomy" id="168575"/>
    <lineage>
        <taxon>Eukaryota</taxon>
        <taxon>Viridiplantae</taxon>
        <taxon>Streptophyta</taxon>
        <taxon>Embryophyta</taxon>
        <taxon>Tracheophyta</taxon>
        <taxon>Spermatophyta</taxon>
        <taxon>Magnoliopsida</taxon>
        <taxon>eudicotyledons</taxon>
        <taxon>Gunneridae</taxon>
        <taxon>Pentapetalae</taxon>
        <taxon>rosids</taxon>
        <taxon>malvids</taxon>
        <taxon>Sapindales</taxon>
        <taxon>Sapindaceae</taxon>
        <taxon>Hippocastanoideae</taxon>
        <taxon>Acereae</taxon>
        <taxon>Dipteronia</taxon>
    </lineage>
</organism>
<dbReference type="Proteomes" id="UP001280121">
    <property type="component" value="Unassembled WGS sequence"/>
</dbReference>
<keyword evidence="2" id="KW-1185">Reference proteome</keyword>
<comment type="caution">
    <text evidence="1">The sequence shown here is derived from an EMBL/GenBank/DDBJ whole genome shotgun (WGS) entry which is preliminary data.</text>
</comment>
<name>A0AAD9WKV7_9ROSI</name>
<protein>
    <submittedName>
        <fullName evidence="1">Uncharacterized protein</fullName>
    </submittedName>
</protein>